<sequence length="248" mass="28943">MTTNYTKYANTLKQHLIDLSTPGKAEASRRYFPHGIVCVGANAADIKFVVKHFLESYPKLTPEQLLAITETVLERAEYSEEKMVAYGLINKQVKKHYDDTLLQRFRYWLENYANNWALVDDLCIKTLFNFLMARPHLIEHTKDWAHSDVSWCRRASNVAWVKFIKRKIGKTEYTLDKKLIFENCTLLLSDQDEFVQKSIGWLLKVTTAEHEQDVLAFIEKNAKNMPRGTIRYALEKVDPEVRLKVLRG</sequence>
<dbReference type="Gene3D" id="1.25.10.90">
    <property type="match status" value="1"/>
</dbReference>
<dbReference type="KEGG" id="sde:Sde_3708"/>
<evidence type="ECO:0008006" key="3">
    <source>
        <dbReference type="Google" id="ProtNLM"/>
    </source>
</evidence>
<dbReference type="Pfam" id="PF08713">
    <property type="entry name" value="DNA_alkylation"/>
    <property type="match status" value="1"/>
</dbReference>
<dbReference type="Proteomes" id="UP000001947">
    <property type="component" value="Chromosome"/>
</dbReference>
<dbReference type="RefSeq" id="WP_011470178.1">
    <property type="nucleotide sequence ID" value="NC_007912.1"/>
</dbReference>
<dbReference type="AlphaFoldDB" id="Q21EB6"/>
<organism evidence="1 2">
    <name type="scientific">Saccharophagus degradans (strain 2-40 / ATCC 43961 / DSM 17024)</name>
    <dbReference type="NCBI Taxonomy" id="203122"/>
    <lineage>
        <taxon>Bacteria</taxon>
        <taxon>Pseudomonadati</taxon>
        <taxon>Pseudomonadota</taxon>
        <taxon>Gammaproteobacteria</taxon>
        <taxon>Cellvibrionales</taxon>
        <taxon>Cellvibrionaceae</taxon>
        <taxon>Saccharophagus</taxon>
    </lineage>
</organism>
<dbReference type="GeneID" id="98615317"/>
<accession>Q21EB6</accession>
<reference evidence="1 2" key="1">
    <citation type="journal article" date="2008" name="PLoS Genet.">
        <title>Complete genome sequence of the complex carbohydrate-degrading marine bacterium, Saccharophagus degradans strain 2-40 T.</title>
        <authorList>
            <person name="Weiner R.M."/>
            <person name="Taylor L.E.II."/>
            <person name="Henrissat B."/>
            <person name="Hauser L."/>
            <person name="Land M."/>
            <person name="Coutinho P.M."/>
            <person name="Rancurel C."/>
            <person name="Saunders E.H."/>
            <person name="Longmire A.G."/>
            <person name="Zhang H."/>
            <person name="Bayer E.A."/>
            <person name="Gilbert H.J."/>
            <person name="Larimer F."/>
            <person name="Zhulin I.B."/>
            <person name="Ekborg N.A."/>
            <person name="Lamed R."/>
            <person name="Richardson P.M."/>
            <person name="Borovok I."/>
            <person name="Hutcheson S."/>
        </authorList>
    </citation>
    <scope>NUCLEOTIDE SEQUENCE [LARGE SCALE GENOMIC DNA]</scope>
    <source>
        <strain evidence="2">2-40 / ATCC 43961 / DSM 17024</strain>
    </source>
</reference>
<protein>
    <recommendedName>
        <fullName evidence="3">DNA alkylation repair enzyme</fullName>
    </recommendedName>
</protein>
<dbReference type="PANTHER" id="PTHR34070">
    <property type="entry name" value="ARMADILLO-TYPE FOLD"/>
    <property type="match status" value="1"/>
</dbReference>
<dbReference type="EMBL" id="CP000282">
    <property type="protein sequence ID" value="ABD82963.1"/>
    <property type="molecule type" value="Genomic_DNA"/>
</dbReference>
<gene>
    <name evidence="1" type="ordered locus">Sde_3708</name>
</gene>
<dbReference type="HOGENOM" id="CLU_079880_2_0_6"/>
<evidence type="ECO:0000313" key="2">
    <source>
        <dbReference type="Proteomes" id="UP000001947"/>
    </source>
</evidence>
<dbReference type="InterPro" id="IPR016024">
    <property type="entry name" value="ARM-type_fold"/>
</dbReference>
<proteinExistence type="predicted"/>
<evidence type="ECO:0000313" key="1">
    <source>
        <dbReference type="EMBL" id="ABD82963.1"/>
    </source>
</evidence>
<dbReference type="CDD" id="cd06561">
    <property type="entry name" value="AlkD_like"/>
    <property type="match status" value="1"/>
</dbReference>
<dbReference type="eggNOG" id="COG4912">
    <property type="taxonomic scope" value="Bacteria"/>
</dbReference>
<dbReference type="SUPFAM" id="SSF48371">
    <property type="entry name" value="ARM repeat"/>
    <property type="match status" value="1"/>
</dbReference>
<name>Q21EB6_SACD2</name>
<dbReference type="PANTHER" id="PTHR34070:SF1">
    <property type="entry name" value="DNA ALKYLATION REPAIR PROTEIN"/>
    <property type="match status" value="1"/>
</dbReference>
<dbReference type="InterPro" id="IPR014825">
    <property type="entry name" value="DNA_alkylation"/>
</dbReference>
<dbReference type="OrthoDB" id="9775346at2"/>
<keyword evidence="2" id="KW-1185">Reference proteome</keyword>